<comment type="caution">
    <text evidence="2">The sequence shown here is derived from an EMBL/GenBank/DDBJ whole genome shotgun (WGS) entry which is preliminary data.</text>
</comment>
<reference evidence="2" key="1">
    <citation type="submission" date="2021-02" db="EMBL/GenBank/DDBJ databases">
        <authorList>
            <person name="Nowell W R."/>
        </authorList>
    </citation>
    <scope>NUCLEOTIDE SEQUENCE</scope>
</reference>
<evidence type="ECO:0000313" key="2">
    <source>
        <dbReference type="EMBL" id="CAF4280325.1"/>
    </source>
</evidence>
<dbReference type="Proteomes" id="UP000682733">
    <property type="component" value="Unassembled WGS sequence"/>
</dbReference>
<dbReference type="AlphaFoldDB" id="A0A8S2TT17"/>
<organism evidence="2 3">
    <name type="scientific">Didymodactylos carnosus</name>
    <dbReference type="NCBI Taxonomy" id="1234261"/>
    <lineage>
        <taxon>Eukaryota</taxon>
        <taxon>Metazoa</taxon>
        <taxon>Spiralia</taxon>
        <taxon>Gnathifera</taxon>
        <taxon>Rotifera</taxon>
        <taxon>Eurotatoria</taxon>
        <taxon>Bdelloidea</taxon>
        <taxon>Philodinida</taxon>
        <taxon>Philodinidae</taxon>
        <taxon>Didymodactylos</taxon>
    </lineage>
</organism>
<gene>
    <name evidence="1" type="ORF">OVA965_LOCUS36505</name>
    <name evidence="2" type="ORF">TMI583_LOCUS37514</name>
</gene>
<proteinExistence type="predicted"/>
<dbReference type="EMBL" id="CAJNOK010033123">
    <property type="protein sequence ID" value="CAF1491182.1"/>
    <property type="molecule type" value="Genomic_DNA"/>
</dbReference>
<name>A0A8S2TT17_9BILA</name>
<protein>
    <submittedName>
        <fullName evidence="2">Uncharacterized protein</fullName>
    </submittedName>
</protein>
<sequence length="192" mass="21366">MELPTFLTPYSTSCTIPSWKGNNNDTILLLSLIDSPPFNYTYYQYTYRATSNLTTLTFAFRQDPSYWCLDDISVIMSNSSNNVNIISNGGFESGSLENYTICNPSGTQPSGRSTQTYAYSGNYSYVDGSYASGDYLTQTFITVRQKQYRIGFWLKNSGYSPNSVNVTISPFNASRTTTLATTHIIATNTSNV</sequence>
<evidence type="ECO:0000313" key="3">
    <source>
        <dbReference type="Proteomes" id="UP000682733"/>
    </source>
</evidence>
<dbReference type="Gene3D" id="2.60.120.260">
    <property type="entry name" value="Galactose-binding domain-like"/>
    <property type="match status" value="1"/>
</dbReference>
<dbReference type="Proteomes" id="UP000677228">
    <property type="component" value="Unassembled WGS sequence"/>
</dbReference>
<dbReference type="EMBL" id="CAJOBA010055077">
    <property type="protein sequence ID" value="CAF4280325.1"/>
    <property type="molecule type" value="Genomic_DNA"/>
</dbReference>
<evidence type="ECO:0000313" key="1">
    <source>
        <dbReference type="EMBL" id="CAF1491182.1"/>
    </source>
</evidence>
<accession>A0A8S2TT17</accession>